<dbReference type="EMBL" id="UINC01228330">
    <property type="protein sequence ID" value="SVE59594.1"/>
    <property type="molecule type" value="Genomic_DNA"/>
</dbReference>
<evidence type="ECO:0000313" key="1">
    <source>
        <dbReference type="EMBL" id="SVE59594.1"/>
    </source>
</evidence>
<dbReference type="AlphaFoldDB" id="A0A383ESQ2"/>
<gene>
    <name evidence="1" type="ORF">METZ01_LOCUS512448</name>
</gene>
<accession>A0A383ESQ2</accession>
<sequence>MTAGQLLKIKGTIPPKDKQPYIYMLNHQSMFDHFMIAGSTSHYLTGVAAEDQYSYP</sequence>
<reference evidence="1" key="1">
    <citation type="submission" date="2018-05" db="EMBL/GenBank/DDBJ databases">
        <authorList>
            <person name="Lanie J.A."/>
            <person name="Ng W.-L."/>
            <person name="Kazmierczak K.M."/>
            <person name="Andrzejewski T.M."/>
            <person name="Davidsen T.M."/>
            <person name="Wayne K.J."/>
            <person name="Tettelin H."/>
            <person name="Glass J.I."/>
            <person name="Rusch D."/>
            <person name="Podicherti R."/>
            <person name="Tsui H.-C.T."/>
            <person name="Winkler M.E."/>
        </authorList>
    </citation>
    <scope>NUCLEOTIDE SEQUENCE</scope>
</reference>
<feature type="non-terminal residue" evidence="1">
    <location>
        <position position="56"/>
    </location>
</feature>
<evidence type="ECO:0008006" key="2">
    <source>
        <dbReference type="Google" id="ProtNLM"/>
    </source>
</evidence>
<name>A0A383ESQ2_9ZZZZ</name>
<proteinExistence type="predicted"/>
<organism evidence="1">
    <name type="scientific">marine metagenome</name>
    <dbReference type="NCBI Taxonomy" id="408172"/>
    <lineage>
        <taxon>unclassified sequences</taxon>
        <taxon>metagenomes</taxon>
        <taxon>ecological metagenomes</taxon>
    </lineage>
</organism>
<dbReference type="SUPFAM" id="SSF69593">
    <property type="entry name" value="Glycerol-3-phosphate (1)-acyltransferase"/>
    <property type="match status" value="1"/>
</dbReference>
<protein>
    <recommendedName>
        <fullName evidence="2">Phospholipid/glycerol acyltransferase domain-containing protein</fullName>
    </recommendedName>
</protein>